<evidence type="ECO:0000313" key="1">
    <source>
        <dbReference type="EMBL" id="WDF81786.1"/>
    </source>
</evidence>
<keyword evidence="2" id="KW-1185">Reference proteome</keyword>
<reference evidence="1 2" key="1">
    <citation type="submission" date="2023-02" db="EMBL/GenBank/DDBJ databases">
        <title>Genome sequence of Lacticaseibacillus sp. KACC 23028.</title>
        <authorList>
            <person name="Kim S."/>
            <person name="Heo J."/>
            <person name="Kwon S.-W."/>
        </authorList>
    </citation>
    <scope>NUCLEOTIDE SEQUENCE [LARGE SCALE GENOMIC DNA]</scope>
    <source>
        <strain evidence="1 2">KACC 23028</strain>
    </source>
</reference>
<proteinExistence type="predicted"/>
<dbReference type="EMBL" id="CP117884">
    <property type="protein sequence ID" value="WDF81786.1"/>
    <property type="molecule type" value="Genomic_DNA"/>
</dbReference>
<accession>A0ABY7WS28</accession>
<organism evidence="1 2">
    <name type="scientific">Lacticaseibacillus pabuli</name>
    <dbReference type="NCBI Taxonomy" id="3025672"/>
    <lineage>
        <taxon>Bacteria</taxon>
        <taxon>Bacillati</taxon>
        <taxon>Bacillota</taxon>
        <taxon>Bacilli</taxon>
        <taxon>Lactobacillales</taxon>
        <taxon>Lactobacillaceae</taxon>
        <taxon>Lacticaseibacillus</taxon>
    </lineage>
</organism>
<evidence type="ECO:0000313" key="2">
    <source>
        <dbReference type="Proteomes" id="UP001220377"/>
    </source>
</evidence>
<dbReference type="RefSeq" id="WP_274258775.1">
    <property type="nucleotide sequence ID" value="NZ_CP117884.1"/>
</dbReference>
<gene>
    <name evidence="1" type="ORF">PQ472_07590</name>
</gene>
<sequence>MNEKHTTTLGIITTATAGAALLASALGLAAGILTIVTGTKNQQN</sequence>
<dbReference type="Proteomes" id="UP001220377">
    <property type="component" value="Chromosome"/>
</dbReference>
<name>A0ABY7WS28_9LACO</name>
<protein>
    <submittedName>
        <fullName evidence="1">Uncharacterized protein</fullName>
    </submittedName>
</protein>